<protein>
    <submittedName>
        <fullName evidence="1">Uncharacterized protein</fullName>
    </submittedName>
</protein>
<gene>
    <name evidence="1" type="ORF">Nepgr_029853</name>
</gene>
<accession>A0AAD3TDF4</accession>
<reference evidence="1" key="1">
    <citation type="submission" date="2023-05" db="EMBL/GenBank/DDBJ databases">
        <title>Nepenthes gracilis genome sequencing.</title>
        <authorList>
            <person name="Fukushima K."/>
        </authorList>
    </citation>
    <scope>NUCLEOTIDE SEQUENCE</scope>
    <source>
        <strain evidence="1">SING2019-196</strain>
    </source>
</reference>
<proteinExistence type="predicted"/>
<keyword evidence="2" id="KW-1185">Reference proteome</keyword>
<organism evidence="1 2">
    <name type="scientific">Nepenthes gracilis</name>
    <name type="common">Slender pitcher plant</name>
    <dbReference type="NCBI Taxonomy" id="150966"/>
    <lineage>
        <taxon>Eukaryota</taxon>
        <taxon>Viridiplantae</taxon>
        <taxon>Streptophyta</taxon>
        <taxon>Embryophyta</taxon>
        <taxon>Tracheophyta</taxon>
        <taxon>Spermatophyta</taxon>
        <taxon>Magnoliopsida</taxon>
        <taxon>eudicotyledons</taxon>
        <taxon>Gunneridae</taxon>
        <taxon>Pentapetalae</taxon>
        <taxon>Caryophyllales</taxon>
        <taxon>Nepenthaceae</taxon>
        <taxon>Nepenthes</taxon>
    </lineage>
</organism>
<evidence type="ECO:0000313" key="1">
    <source>
        <dbReference type="EMBL" id="GMH28010.1"/>
    </source>
</evidence>
<sequence length="122" mass="12792">MILGPLLFEDCASVPLAISGDEVVLERQGKEETIATKLEGVVEPVSTPSPRTLALEVQTAIRVPSSEPLVPVVLDQGPPLSSSSGDFSGLFSSKEAPILEVSTLLHLLETNFGPVGNPDMLA</sequence>
<dbReference type="Proteomes" id="UP001279734">
    <property type="component" value="Unassembled WGS sequence"/>
</dbReference>
<comment type="caution">
    <text evidence="1">The sequence shown here is derived from an EMBL/GenBank/DDBJ whole genome shotgun (WGS) entry which is preliminary data.</text>
</comment>
<name>A0AAD3TDF4_NEPGR</name>
<dbReference type="AlphaFoldDB" id="A0AAD3TDF4"/>
<dbReference type="EMBL" id="BSYO01000033">
    <property type="protein sequence ID" value="GMH28010.1"/>
    <property type="molecule type" value="Genomic_DNA"/>
</dbReference>
<evidence type="ECO:0000313" key="2">
    <source>
        <dbReference type="Proteomes" id="UP001279734"/>
    </source>
</evidence>